<dbReference type="InterPro" id="IPR027395">
    <property type="entry name" value="WH_DNA-bd_dom"/>
</dbReference>
<gene>
    <name evidence="3" type="ORF">Prubr_49930</name>
</gene>
<organism evidence="3 4">
    <name type="scientific">Polymorphospora rubra</name>
    <dbReference type="NCBI Taxonomy" id="338584"/>
    <lineage>
        <taxon>Bacteria</taxon>
        <taxon>Bacillati</taxon>
        <taxon>Actinomycetota</taxon>
        <taxon>Actinomycetes</taxon>
        <taxon>Micromonosporales</taxon>
        <taxon>Micromonosporaceae</taxon>
        <taxon>Polymorphospora</taxon>
    </lineage>
</organism>
<dbReference type="Proteomes" id="UP000680866">
    <property type="component" value="Chromosome"/>
</dbReference>
<evidence type="ECO:0000313" key="3">
    <source>
        <dbReference type="EMBL" id="BCJ67972.1"/>
    </source>
</evidence>
<reference evidence="3" key="1">
    <citation type="submission" date="2020-08" db="EMBL/GenBank/DDBJ databases">
        <title>Whole genome shotgun sequence of Polymorphospora rubra NBRC 101157.</title>
        <authorList>
            <person name="Komaki H."/>
            <person name="Tamura T."/>
        </authorList>
    </citation>
    <scope>NUCLEOTIDE SEQUENCE</scope>
    <source>
        <strain evidence="3">NBRC 101157</strain>
    </source>
</reference>
<feature type="domain" description="Winged helix DNA-binding" evidence="2">
    <location>
        <begin position="17"/>
        <end position="95"/>
    </location>
</feature>
<sequence length="115" mass="12048">MSQAAGELNPIIHTTTRLSIMAVLASATELEFGTARDASGLSDSVLSKQAAALESAGYVAIRKGHIGRRPRTWLSLTKAGRRALRSHVAALQHLVALATTDPNPRPPGPDTSATP</sequence>
<dbReference type="InterPro" id="IPR036390">
    <property type="entry name" value="WH_DNA-bd_sf"/>
</dbReference>
<protein>
    <submittedName>
        <fullName evidence="3">MarR family transcriptional regulator</fullName>
    </submittedName>
</protein>
<proteinExistence type="predicted"/>
<evidence type="ECO:0000256" key="1">
    <source>
        <dbReference type="SAM" id="MobiDB-lite"/>
    </source>
</evidence>
<dbReference type="PANTHER" id="PTHR37318">
    <property type="entry name" value="BSL7504 PROTEIN"/>
    <property type="match status" value="1"/>
</dbReference>
<dbReference type="AlphaFoldDB" id="A0A810N3D2"/>
<evidence type="ECO:0000259" key="2">
    <source>
        <dbReference type="Pfam" id="PF13601"/>
    </source>
</evidence>
<dbReference type="KEGG" id="pry:Prubr_49930"/>
<dbReference type="InterPro" id="IPR036388">
    <property type="entry name" value="WH-like_DNA-bd_sf"/>
</dbReference>
<keyword evidence="4" id="KW-1185">Reference proteome</keyword>
<dbReference type="SUPFAM" id="SSF46785">
    <property type="entry name" value="Winged helix' DNA-binding domain"/>
    <property type="match status" value="1"/>
</dbReference>
<accession>A0A810N3D2</accession>
<dbReference type="Pfam" id="PF13601">
    <property type="entry name" value="HTH_34"/>
    <property type="match status" value="1"/>
</dbReference>
<feature type="region of interest" description="Disordered" evidence="1">
    <location>
        <begin position="96"/>
        <end position="115"/>
    </location>
</feature>
<name>A0A810N3D2_9ACTN</name>
<evidence type="ECO:0000313" key="4">
    <source>
        <dbReference type="Proteomes" id="UP000680866"/>
    </source>
</evidence>
<dbReference type="PANTHER" id="PTHR37318:SF1">
    <property type="entry name" value="BSL7504 PROTEIN"/>
    <property type="match status" value="1"/>
</dbReference>
<dbReference type="EMBL" id="AP023359">
    <property type="protein sequence ID" value="BCJ67972.1"/>
    <property type="molecule type" value="Genomic_DNA"/>
</dbReference>
<dbReference type="Gene3D" id="1.10.10.10">
    <property type="entry name" value="Winged helix-like DNA-binding domain superfamily/Winged helix DNA-binding domain"/>
    <property type="match status" value="1"/>
</dbReference>